<dbReference type="PANTHER" id="PTHR11017:SF570">
    <property type="entry name" value="DISEASE RESISTANCE PROTEIN (TIR-NBS CLASS)-RELATED"/>
    <property type="match status" value="1"/>
</dbReference>
<dbReference type="PANTHER" id="PTHR11017">
    <property type="entry name" value="LEUCINE-RICH REPEAT-CONTAINING PROTEIN"/>
    <property type="match status" value="1"/>
</dbReference>
<keyword evidence="7" id="KW-1185">Reference proteome</keyword>
<dbReference type="InterPro" id="IPR055414">
    <property type="entry name" value="LRR_R13L4/SHOC2-like"/>
</dbReference>
<accession>A0A6A1USG9</accession>
<proteinExistence type="predicted"/>
<comment type="caution">
    <text evidence="6">The sequence shown here is derived from an EMBL/GenBank/DDBJ whole genome shotgun (WGS) entry which is preliminary data.</text>
</comment>
<evidence type="ECO:0000313" key="6">
    <source>
        <dbReference type="EMBL" id="KAB1202727.1"/>
    </source>
</evidence>
<evidence type="ECO:0000256" key="1">
    <source>
        <dbReference type="ARBA" id="ARBA00022614"/>
    </source>
</evidence>
<dbReference type="Gene3D" id="3.80.10.10">
    <property type="entry name" value="Ribonuclease Inhibitor"/>
    <property type="match status" value="2"/>
</dbReference>
<gene>
    <name evidence="6" type="ORF">CJ030_MR8G002227</name>
</gene>
<evidence type="ECO:0000256" key="2">
    <source>
        <dbReference type="ARBA" id="ARBA00022737"/>
    </source>
</evidence>
<keyword evidence="1" id="KW-0433">Leucine-rich repeat</keyword>
<dbReference type="Pfam" id="PF20160">
    <property type="entry name" value="C-JID"/>
    <property type="match status" value="1"/>
</dbReference>
<dbReference type="InterPro" id="IPR044974">
    <property type="entry name" value="Disease_R_plants"/>
</dbReference>
<dbReference type="SUPFAM" id="SSF52058">
    <property type="entry name" value="L domain-like"/>
    <property type="match status" value="1"/>
</dbReference>
<feature type="domain" description="C-JID" evidence="4">
    <location>
        <begin position="441"/>
        <end position="572"/>
    </location>
</feature>
<dbReference type="InterPro" id="IPR032675">
    <property type="entry name" value="LRR_dom_sf"/>
</dbReference>
<feature type="region of interest" description="Disordered" evidence="3">
    <location>
        <begin position="608"/>
        <end position="636"/>
    </location>
</feature>
<dbReference type="Pfam" id="PF23598">
    <property type="entry name" value="LRR_14"/>
    <property type="match status" value="1"/>
</dbReference>
<evidence type="ECO:0000259" key="5">
    <source>
        <dbReference type="Pfam" id="PF23598"/>
    </source>
</evidence>
<evidence type="ECO:0000313" key="7">
    <source>
        <dbReference type="Proteomes" id="UP000516437"/>
    </source>
</evidence>
<dbReference type="InterPro" id="IPR045344">
    <property type="entry name" value="C-JID"/>
</dbReference>
<dbReference type="GO" id="GO:0006952">
    <property type="term" value="P:defense response"/>
    <property type="evidence" value="ECO:0007669"/>
    <property type="project" value="InterPro"/>
</dbReference>
<organism evidence="6 7">
    <name type="scientific">Morella rubra</name>
    <name type="common">Chinese bayberry</name>
    <dbReference type="NCBI Taxonomy" id="262757"/>
    <lineage>
        <taxon>Eukaryota</taxon>
        <taxon>Viridiplantae</taxon>
        <taxon>Streptophyta</taxon>
        <taxon>Embryophyta</taxon>
        <taxon>Tracheophyta</taxon>
        <taxon>Spermatophyta</taxon>
        <taxon>Magnoliopsida</taxon>
        <taxon>eudicotyledons</taxon>
        <taxon>Gunneridae</taxon>
        <taxon>Pentapetalae</taxon>
        <taxon>rosids</taxon>
        <taxon>fabids</taxon>
        <taxon>Fagales</taxon>
        <taxon>Myricaceae</taxon>
        <taxon>Morella</taxon>
    </lineage>
</organism>
<dbReference type="OrthoDB" id="1435371at2759"/>
<keyword evidence="2" id="KW-0677">Repeat</keyword>
<dbReference type="Proteomes" id="UP000516437">
    <property type="component" value="Chromosome 8"/>
</dbReference>
<evidence type="ECO:0000256" key="3">
    <source>
        <dbReference type="SAM" id="MobiDB-lite"/>
    </source>
</evidence>
<feature type="domain" description="Disease resistance R13L4/SHOC-2-like LRR" evidence="5">
    <location>
        <begin position="162"/>
        <end position="283"/>
    </location>
</feature>
<reference evidence="6 7" key="1">
    <citation type="journal article" date="2019" name="Plant Biotechnol. J.">
        <title>The red bayberry genome and genetic basis of sex determination.</title>
        <authorList>
            <person name="Jia H.M."/>
            <person name="Jia H.J."/>
            <person name="Cai Q.L."/>
            <person name="Wang Y."/>
            <person name="Zhao H.B."/>
            <person name="Yang W.F."/>
            <person name="Wang G.Y."/>
            <person name="Li Y.H."/>
            <person name="Zhan D.L."/>
            <person name="Shen Y.T."/>
            <person name="Niu Q.F."/>
            <person name="Chang L."/>
            <person name="Qiu J."/>
            <person name="Zhao L."/>
            <person name="Xie H.B."/>
            <person name="Fu W.Y."/>
            <person name="Jin J."/>
            <person name="Li X.W."/>
            <person name="Jiao Y."/>
            <person name="Zhou C.C."/>
            <person name="Tu T."/>
            <person name="Chai C.Y."/>
            <person name="Gao J.L."/>
            <person name="Fan L.J."/>
            <person name="van de Weg E."/>
            <person name="Wang J.Y."/>
            <person name="Gao Z.S."/>
        </authorList>
    </citation>
    <scope>NUCLEOTIDE SEQUENCE [LARGE SCALE GENOMIC DNA]</scope>
    <source>
        <tissue evidence="6">Leaves</tissue>
    </source>
</reference>
<name>A0A6A1USG9_9ROSI</name>
<feature type="compositionally biased region" description="Basic and acidic residues" evidence="3">
    <location>
        <begin position="609"/>
        <end position="623"/>
    </location>
</feature>
<sequence>MEKKYINSYLLYCASGTNKVEGIVVDLPKGDDMISLSPKAFMRMKNLRFFINRNARFSGGLSYLPNELRVLHWPECSLQSLPSNFHGKKLVEFRMPNSLIKDLGKGFESSHNLTTMDFSYCEFLTKIPDLSGSPNLKKLDLVLCTNLVEVHDSVGTLDKLVSLSLFGCSDLRSLPRSLKLRSLEWLNLYGCSSLGNFPEIACEMKYLRQVGLEYTAIKELPSSIGYLTGLQALYLKGCKNLMLLPSTILQLQHLELLHLSECPNLVMFGKVAENGQSMAHVMSVRKHESSSSALPPPTGSSVSTDCYSSTALPLYIDRGSVLSESSFSSLAWLDLSGSNIVSLPENIKGFVALRRLYLKYCKQLLEISELPPNIVEVYASGCKSLKSFPEATKRLQFDTCCLQSLEFIDLSGCDKMIANVGSHVANPLLCKGHNEIDGIVFPGNRIPDWFSHCKEISKSNSCEIDINGLQHLDEIGGIVLCAVIIGPIYSWYRCPTVVARVIGNDVLRHIEDTFILFMNNDGVMGSDHIWLGYTVLELSELKGDNLRVEFFSNYHLVLFKSCGAHLVYKHEQRAKNYPGVLLEEVDCHLKLPDEDIGSSTELMEGIDQLSKRHRDDDACDRESNLYPQKKRPSLKE</sequence>
<dbReference type="EMBL" id="RXIC02000026">
    <property type="protein sequence ID" value="KAB1202727.1"/>
    <property type="molecule type" value="Genomic_DNA"/>
</dbReference>
<protein>
    <submittedName>
        <fullName evidence="6">Putative WRKY transcription factor 19</fullName>
    </submittedName>
</protein>
<evidence type="ECO:0000259" key="4">
    <source>
        <dbReference type="Pfam" id="PF20160"/>
    </source>
</evidence>
<dbReference type="AlphaFoldDB" id="A0A6A1USG9"/>